<evidence type="ECO:0000313" key="13">
    <source>
        <dbReference type="Proteomes" id="UP000246121"/>
    </source>
</evidence>
<dbReference type="Proteomes" id="UP000246121">
    <property type="component" value="Unassembled WGS sequence"/>
</dbReference>
<dbReference type="InterPro" id="IPR018108">
    <property type="entry name" value="MCP_transmembrane"/>
</dbReference>
<accession>A0A2V2VBW6</accession>
<dbReference type="InterPro" id="IPR023395">
    <property type="entry name" value="MCP_dom_sf"/>
</dbReference>
<evidence type="ECO:0000256" key="8">
    <source>
        <dbReference type="ARBA" id="ARBA00023136"/>
    </source>
</evidence>
<keyword evidence="7" id="KW-0496">Mitochondrion</keyword>
<dbReference type="GO" id="GO:0031966">
    <property type="term" value="C:mitochondrial membrane"/>
    <property type="evidence" value="ECO:0007669"/>
    <property type="project" value="UniProtKB-SubCell"/>
</dbReference>
<dbReference type="VEuPathDB" id="TriTrypDB:TcG_00735"/>
<keyword evidence="4 9" id="KW-0812">Transmembrane</keyword>
<comment type="subcellular location">
    <subcellularLocation>
        <location evidence="1">Mitochondrion membrane</location>
        <topology evidence="1">Multi-pass membrane protein</topology>
    </subcellularLocation>
</comment>
<dbReference type="GO" id="GO:1902603">
    <property type="term" value="P:carnitine transmembrane transport"/>
    <property type="evidence" value="ECO:0007669"/>
    <property type="project" value="TreeGrafter"/>
</dbReference>
<dbReference type="VEuPathDB" id="TriTrypDB:ECC02_003457"/>
<evidence type="ECO:0000256" key="6">
    <source>
        <dbReference type="ARBA" id="ARBA00022989"/>
    </source>
</evidence>
<evidence type="ECO:0000256" key="2">
    <source>
        <dbReference type="ARBA" id="ARBA00006375"/>
    </source>
</evidence>
<dbReference type="SUPFAM" id="SSF103506">
    <property type="entry name" value="Mitochondrial carrier"/>
    <property type="match status" value="1"/>
</dbReference>
<dbReference type="AlphaFoldDB" id="A0A2V2VBW6"/>
<comment type="caution">
    <text evidence="12">The sequence shown here is derived from an EMBL/GenBank/DDBJ whole genome shotgun (WGS) entry which is preliminary data.</text>
</comment>
<dbReference type="VEuPathDB" id="TriTrypDB:BCY84_02247"/>
<dbReference type="VEuPathDB" id="TriTrypDB:TcCLB.504131.190"/>
<dbReference type="VEuPathDB" id="TriTrypDB:TCSYLVIO_001516"/>
<dbReference type="EMBL" id="PRFA01000028">
    <property type="protein sequence ID" value="PWU94017.1"/>
    <property type="molecule type" value="Genomic_DNA"/>
</dbReference>
<dbReference type="VEuPathDB" id="TriTrypDB:TcBrA4_0008950"/>
<sequence length="293" mass="31501">MDLLASFISGWMGGVGLLLVGHPFDTVKTLLQDAKGKHTNALSCVASILKKDGPLALYKGVLAPMTGVGVVFAFYFFAYDSCEKFIRWMKALDASKPLQITDVMICGGSTGVLGSLVLGPAELLKIRQQTALNSGTDSSLRGVISFIYRREGFRGFFRGTGMTMVRDVPGSMAWFGAYEYTKLLICSNPKIPSVSESLFAGGMGGIGMWSFAVPLDVIKTRVQASHEKLTLVGAVRGIFKERGLRGFYRGLGPALLRAFPANAACFATKEMTQRALNNLTGSATGVQKSIDQK</sequence>
<evidence type="ECO:0000256" key="10">
    <source>
        <dbReference type="RuleBase" id="RU000488"/>
    </source>
</evidence>
<evidence type="ECO:0000256" key="4">
    <source>
        <dbReference type="ARBA" id="ARBA00022692"/>
    </source>
</evidence>
<evidence type="ECO:0000256" key="7">
    <source>
        <dbReference type="ARBA" id="ARBA00023128"/>
    </source>
</evidence>
<dbReference type="VEuPathDB" id="TriTrypDB:C3747_11g389"/>
<dbReference type="PANTHER" id="PTHR45624">
    <property type="entry name" value="MITOCHONDRIAL BASIC AMINO ACIDS TRANSPORTER-RELATED"/>
    <property type="match status" value="1"/>
</dbReference>
<dbReference type="VEuPathDB" id="TriTrypDB:TcCLB.504125.50"/>
<dbReference type="VEuPathDB" id="TriTrypDB:TCDM_00839"/>
<feature type="repeat" description="Solcar" evidence="9">
    <location>
        <begin position="192"/>
        <end position="275"/>
    </location>
</feature>
<dbReference type="VEuPathDB" id="TriTrypDB:TcCL_NonESM02285"/>
<organism evidence="12 13">
    <name type="scientific">Trypanosoma cruzi</name>
    <dbReference type="NCBI Taxonomy" id="5693"/>
    <lineage>
        <taxon>Eukaryota</taxon>
        <taxon>Discoba</taxon>
        <taxon>Euglenozoa</taxon>
        <taxon>Kinetoplastea</taxon>
        <taxon>Metakinetoplastina</taxon>
        <taxon>Trypanosomatida</taxon>
        <taxon>Trypanosomatidae</taxon>
        <taxon>Trypanosoma</taxon>
        <taxon>Schizotrypanum</taxon>
    </lineage>
</organism>
<evidence type="ECO:0000256" key="5">
    <source>
        <dbReference type="ARBA" id="ARBA00022737"/>
    </source>
</evidence>
<reference evidence="12 13" key="1">
    <citation type="journal article" date="2018" name="Microb. Genom.">
        <title>Expanding an expanded genome: long-read sequencing of Trypanosoma cruzi.</title>
        <authorList>
            <person name="Berna L."/>
            <person name="Rodriguez M."/>
            <person name="Chiribao M.L."/>
            <person name="Parodi-Talice A."/>
            <person name="Pita S."/>
            <person name="Rijo G."/>
            <person name="Alvarez-Valin F."/>
            <person name="Robello C."/>
        </authorList>
    </citation>
    <scope>NUCLEOTIDE SEQUENCE [LARGE SCALE GENOMIC DNA]</scope>
    <source>
        <strain evidence="12 13">Dm28c</strain>
    </source>
</reference>
<name>A0A2V2VBW6_TRYCR</name>
<keyword evidence="8 9" id="KW-0472">Membrane</keyword>
<dbReference type="VEuPathDB" id="TriTrypDB:Tc_MARK_357"/>
<dbReference type="InterPro" id="IPR050567">
    <property type="entry name" value="Mitochondrial_Carrier"/>
</dbReference>
<evidence type="ECO:0000256" key="11">
    <source>
        <dbReference type="SAM" id="Phobius"/>
    </source>
</evidence>
<gene>
    <name evidence="12" type="ORF">C4B63_28g89</name>
</gene>
<evidence type="ECO:0000256" key="9">
    <source>
        <dbReference type="PROSITE-ProRule" id="PRU00282"/>
    </source>
</evidence>
<keyword evidence="5" id="KW-0677">Repeat</keyword>
<dbReference type="PROSITE" id="PS50920">
    <property type="entry name" value="SOLCAR"/>
    <property type="match status" value="3"/>
</dbReference>
<keyword evidence="3 10" id="KW-0813">Transport</keyword>
<dbReference type="Pfam" id="PF00153">
    <property type="entry name" value="Mito_carr"/>
    <property type="match status" value="3"/>
</dbReference>
<protein>
    <submittedName>
        <fullName evidence="12">Putative mitochondrial carrier protein</fullName>
    </submittedName>
</protein>
<dbReference type="VEuPathDB" id="TriTrypDB:C4B63_28g89"/>
<keyword evidence="6 11" id="KW-1133">Transmembrane helix</keyword>
<evidence type="ECO:0000313" key="12">
    <source>
        <dbReference type="EMBL" id="PWU94017.1"/>
    </source>
</evidence>
<feature type="repeat" description="Solcar" evidence="9">
    <location>
        <begin position="1"/>
        <end position="85"/>
    </location>
</feature>
<evidence type="ECO:0000256" key="1">
    <source>
        <dbReference type="ARBA" id="ARBA00004225"/>
    </source>
</evidence>
<dbReference type="Gene3D" id="1.50.40.10">
    <property type="entry name" value="Mitochondrial carrier domain"/>
    <property type="match status" value="1"/>
</dbReference>
<dbReference type="GO" id="GO:0006839">
    <property type="term" value="P:mitochondrial transport"/>
    <property type="evidence" value="ECO:0007669"/>
    <property type="project" value="TreeGrafter"/>
</dbReference>
<feature type="transmembrane region" description="Helical" evidence="11">
    <location>
        <begin position="56"/>
        <end position="78"/>
    </location>
</feature>
<dbReference type="PANTHER" id="PTHR45624:SF4">
    <property type="entry name" value="CONGESTED-LIKE TRACHEA PROTEIN-RELATED"/>
    <property type="match status" value="1"/>
</dbReference>
<dbReference type="GO" id="GO:0015227">
    <property type="term" value="F:O-acyl-L-carnitine transmembrane transporter activity"/>
    <property type="evidence" value="ECO:0007669"/>
    <property type="project" value="TreeGrafter"/>
</dbReference>
<comment type="similarity">
    <text evidence="2 10">Belongs to the mitochondrial carrier (TC 2.A.29) family.</text>
</comment>
<proteinExistence type="inferred from homology"/>
<evidence type="ECO:0000256" key="3">
    <source>
        <dbReference type="ARBA" id="ARBA00022448"/>
    </source>
</evidence>
<dbReference type="VEuPathDB" id="TriTrypDB:TcYC6_0081510"/>
<feature type="repeat" description="Solcar" evidence="9">
    <location>
        <begin position="98"/>
        <end position="184"/>
    </location>
</feature>